<gene>
    <name evidence="5" type="ORF">M9458_013841</name>
</gene>
<dbReference type="Gene3D" id="1.10.1300.10">
    <property type="entry name" value="3'5'-cyclic nucleotide phosphodiesterase, catalytic domain"/>
    <property type="match status" value="1"/>
</dbReference>
<dbReference type="GO" id="GO:0016787">
    <property type="term" value="F:hydrolase activity"/>
    <property type="evidence" value="ECO:0007669"/>
    <property type="project" value="UniProtKB-KW"/>
</dbReference>
<dbReference type="Proteomes" id="UP001529510">
    <property type="component" value="Unassembled WGS sequence"/>
</dbReference>
<proteinExistence type="predicted"/>
<organism evidence="5 6">
    <name type="scientific">Cirrhinus mrigala</name>
    <name type="common">Mrigala</name>
    <dbReference type="NCBI Taxonomy" id="683832"/>
    <lineage>
        <taxon>Eukaryota</taxon>
        <taxon>Metazoa</taxon>
        <taxon>Chordata</taxon>
        <taxon>Craniata</taxon>
        <taxon>Vertebrata</taxon>
        <taxon>Euteleostomi</taxon>
        <taxon>Actinopterygii</taxon>
        <taxon>Neopterygii</taxon>
        <taxon>Teleostei</taxon>
        <taxon>Ostariophysi</taxon>
        <taxon>Cypriniformes</taxon>
        <taxon>Cyprinidae</taxon>
        <taxon>Labeoninae</taxon>
        <taxon>Labeonini</taxon>
        <taxon>Cirrhinus</taxon>
    </lineage>
</organism>
<keyword evidence="6" id="KW-1185">Reference proteome</keyword>
<feature type="region of interest" description="Disordered" evidence="3">
    <location>
        <begin position="79"/>
        <end position="158"/>
    </location>
</feature>
<dbReference type="AlphaFoldDB" id="A0ABD0QYN0"/>
<evidence type="ECO:0000313" key="6">
    <source>
        <dbReference type="Proteomes" id="UP001529510"/>
    </source>
</evidence>
<dbReference type="InterPro" id="IPR036971">
    <property type="entry name" value="PDEase_catalytic_dom_sf"/>
</dbReference>
<feature type="non-terminal residue" evidence="5">
    <location>
        <position position="158"/>
    </location>
</feature>
<name>A0ABD0QYN0_CIRMR</name>
<comment type="caution">
    <text evidence="5">The sequence shown here is derived from an EMBL/GenBank/DDBJ whole genome shotgun (WGS) entry which is preliminary data.</text>
</comment>
<keyword evidence="2" id="KW-0378">Hydrolase</keyword>
<evidence type="ECO:0000256" key="3">
    <source>
        <dbReference type="SAM" id="MobiDB-lite"/>
    </source>
</evidence>
<reference evidence="5 6" key="1">
    <citation type="submission" date="2024-05" db="EMBL/GenBank/DDBJ databases">
        <title>Genome sequencing and assembly of Indian major carp, Cirrhinus mrigala (Hamilton, 1822).</title>
        <authorList>
            <person name="Mohindra V."/>
            <person name="Chowdhury L.M."/>
            <person name="Lal K."/>
            <person name="Jena J.K."/>
        </authorList>
    </citation>
    <scope>NUCLEOTIDE SEQUENCE [LARGE SCALE GENOMIC DNA]</scope>
    <source>
        <strain evidence="5">CM1030</strain>
        <tissue evidence="5">Blood</tissue>
    </source>
</reference>
<protein>
    <recommendedName>
        <fullName evidence="4">PDEase domain-containing protein</fullName>
    </recommendedName>
</protein>
<feature type="compositionally biased region" description="Acidic residues" evidence="3">
    <location>
        <begin position="127"/>
        <end position="144"/>
    </location>
</feature>
<evidence type="ECO:0000259" key="4">
    <source>
        <dbReference type="PROSITE" id="PS51845"/>
    </source>
</evidence>
<dbReference type="PANTHER" id="PTHR11347">
    <property type="entry name" value="CYCLIC NUCLEOTIDE PHOSPHODIESTERASE"/>
    <property type="match status" value="1"/>
</dbReference>
<feature type="non-terminal residue" evidence="5">
    <location>
        <position position="1"/>
    </location>
</feature>
<dbReference type="SUPFAM" id="SSF109604">
    <property type="entry name" value="HD-domain/PDEase-like"/>
    <property type="match status" value="1"/>
</dbReference>
<sequence length="158" mass="18180">NPTKSLELYRQWTDRIMEEFFHQGDRERERGMEISPMCDKHTASVEKSQVGFIDYIVHPLWETWADLVHPDAQDILDTLEDNRNCPSPPFYQPDKEGNGGGSGPDKFQFELTLEEEDSEGTEKDEQSQGDEDEAEEEDRGEEMESTTHIQIVTEDASP</sequence>
<dbReference type="InterPro" id="IPR002073">
    <property type="entry name" value="PDEase_catalytic_dom"/>
</dbReference>
<evidence type="ECO:0000256" key="1">
    <source>
        <dbReference type="ARBA" id="ARBA00022723"/>
    </source>
</evidence>
<accession>A0ABD0QYN0</accession>
<evidence type="ECO:0000313" key="5">
    <source>
        <dbReference type="EMBL" id="KAL0191143.1"/>
    </source>
</evidence>
<evidence type="ECO:0000256" key="2">
    <source>
        <dbReference type="ARBA" id="ARBA00022801"/>
    </source>
</evidence>
<feature type="domain" description="PDEase" evidence="4">
    <location>
        <begin position="1"/>
        <end position="93"/>
    </location>
</feature>
<dbReference type="PROSITE" id="PS51845">
    <property type="entry name" value="PDEASE_I_2"/>
    <property type="match status" value="1"/>
</dbReference>
<keyword evidence="1" id="KW-0479">Metal-binding</keyword>
<dbReference type="EMBL" id="JAMKFB020000006">
    <property type="protein sequence ID" value="KAL0191143.1"/>
    <property type="molecule type" value="Genomic_DNA"/>
</dbReference>
<dbReference type="GO" id="GO:0046872">
    <property type="term" value="F:metal ion binding"/>
    <property type="evidence" value="ECO:0007669"/>
    <property type="project" value="UniProtKB-KW"/>
</dbReference>
<dbReference type="Pfam" id="PF00233">
    <property type="entry name" value="PDEase_I"/>
    <property type="match status" value="1"/>
</dbReference>